<comment type="catalytic activity">
    <reaction evidence="11">
        <text>L-alpha-aminoacyl-L-histidine(out) = L-alpha-aminoacyl-L-histidine(in)</text>
        <dbReference type="Rhea" id="RHEA:79375"/>
        <dbReference type="ChEBI" id="CHEBI:229967"/>
    </reaction>
</comment>
<evidence type="ECO:0000256" key="20">
    <source>
        <dbReference type="ARBA" id="ARBA00044924"/>
    </source>
</evidence>
<comment type="catalytic activity">
    <reaction evidence="15">
        <text>L-arginyl-L-alpha-amino acid(out) = L-arginyl-L-alpha-amino acid(in)</text>
        <dbReference type="Rhea" id="RHEA:79371"/>
        <dbReference type="ChEBI" id="CHEBI:84315"/>
    </reaction>
</comment>
<evidence type="ECO:0000256" key="22">
    <source>
        <dbReference type="ARBA" id="ARBA00045018"/>
    </source>
</evidence>
<dbReference type="InterPro" id="IPR020846">
    <property type="entry name" value="MFS_dom"/>
</dbReference>
<feature type="transmembrane region" description="Helical" evidence="25">
    <location>
        <begin position="84"/>
        <end position="103"/>
    </location>
</feature>
<feature type="transmembrane region" description="Helical" evidence="25">
    <location>
        <begin position="378"/>
        <end position="400"/>
    </location>
</feature>
<evidence type="ECO:0000313" key="27">
    <source>
        <dbReference type="EMBL" id="MDF1611521.1"/>
    </source>
</evidence>
<comment type="catalytic activity">
    <reaction evidence="16">
        <text>L-lysyl-L-lysine(out) = L-lysyl-L-lysine(in)</text>
        <dbReference type="Rhea" id="RHEA:79403"/>
        <dbReference type="ChEBI" id="CHEBI:229956"/>
    </reaction>
</comment>
<comment type="catalytic activity">
    <reaction evidence="13">
        <text>L-alpha-aminoacyl-L-lysine(out) = L-alpha-aminoacyl-L-lysine(in)</text>
        <dbReference type="Rhea" id="RHEA:79383"/>
        <dbReference type="ChEBI" id="CHEBI:229966"/>
    </reaction>
</comment>
<evidence type="ECO:0000256" key="12">
    <source>
        <dbReference type="ARBA" id="ARBA00044891"/>
    </source>
</evidence>
<feature type="transmembrane region" description="Helical" evidence="25">
    <location>
        <begin position="115"/>
        <end position="135"/>
    </location>
</feature>
<evidence type="ECO:0000256" key="17">
    <source>
        <dbReference type="ARBA" id="ARBA00044903"/>
    </source>
</evidence>
<comment type="catalytic activity">
    <reaction evidence="14">
        <text>L-aspartyl-L-lysine(out) = L-aspartyl-L-lysine(in)</text>
        <dbReference type="Rhea" id="RHEA:79411"/>
        <dbReference type="ChEBI" id="CHEBI:229953"/>
    </reaction>
</comment>
<feature type="domain" description="Major facilitator superfamily (MFS) profile" evidence="26">
    <location>
        <begin position="19"/>
        <end position="405"/>
    </location>
</feature>
<comment type="caution">
    <text evidence="27">The sequence shown here is derived from an EMBL/GenBank/DDBJ whole genome shotgun (WGS) entry which is preliminary data.</text>
</comment>
<dbReference type="Pfam" id="PF07690">
    <property type="entry name" value="MFS_1"/>
    <property type="match status" value="1"/>
</dbReference>
<dbReference type="InterPro" id="IPR011701">
    <property type="entry name" value="MFS"/>
</dbReference>
<feature type="transmembrane region" description="Helical" evidence="25">
    <location>
        <begin position="174"/>
        <end position="196"/>
    </location>
</feature>
<keyword evidence="28" id="KW-1185">Reference proteome</keyword>
<feature type="transmembrane region" description="Helical" evidence="25">
    <location>
        <begin position="349"/>
        <end position="372"/>
    </location>
</feature>
<dbReference type="GO" id="GO:0005765">
    <property type="term" value="C:lysosomal membrane"/>
    <property type="evidence" value="ECO:0007669"/>
    <property type="project" value="UniProtKB-SubCell"/>
</dbReference>
<dbReference type="PANTHER" id="PTHR23512">
    <property type="entry name" value="MAJOR FACILITATOR SUPERFAMILY DOMAIN-CONTAINING PROTEIN 1"/>
    <property type="match status" value="1"/>
</dbReference>
<evidence type="ECO:0000256" key="7">
    <source>
        <dbReference type="ARBA" id="ARBA00023228"/>
    </source>
</evidence>
<evidence type="ECO:0000256" key="4">
    <source>
        <dbReference type="ARBA" id="ARBA00022692"/>
    </source>
</evidence>
<evidence type="ECO:0000256" key="1">
    <source>
        <dbReference type="ARBA" id="ARBA00004155"/>
    </source>
</evidence>
<dbReference type="SUPFAM" id="SSF103473">
    <property type="entry name" value="MFS general substrate transporter"/>
    <property type="match status" value="1"/>
</dbReference>
<keyword evidence="4 25" id="KW-0812">Transmembrane</keyword>
<dbReference type="Gene3D" id="1.20.1250.20">
    <property type="entry name" value="MFS general substrate transporter like domains"/>
    <property type="match status" value="2"/>
</dbReference>
<evidence type="ECO:0000256" key="3">
    <source>
        <dbReference type="ARBA" id="ARBA00022448"/>
    </source>
</evidence>
<protein>
    <recommendedName>
        <fullName evidence="21">Lysosomal dipeptide transporter MFSD1</fullName>
    </recommendedName>
    <alternativeName>
        <fullName evidence="22">Major facilitator superfamily domain-containing protein 1</fullName>
    </alternativeName>
</protein>
<proteinExistence type="inferred from homology"/>
<dbReference type="EMBL" id="JARGDL010000004">
    <property type="protein sequence ID" value="MDF1611521.1"/>
    <property type="molecule type" value="Genomic_DNA"/>
</dbReference>
<comment type="catalytic activity">
    <reaction evidence="18">
        <text>L-histidyl-L-alpha-amino acid(out) = L-histidyl-L-alpha-amino acid(in)</text>
        <dbReference type="Rhea" id="RHEA:79379"/>
        <dbReference type="ChEBI" id="CHEBI:229964"/>
    </reaction>
</comment>
<feature type="transmembrane region" description="Helical" evidence="25">
    <location>
        <begin position="265"/>
        <end position="285"/>
    </location>
</feature>
<comment type="catalytic activity">
    <reaction evidence="19">
        <text>L-alanyl-L-lysine(out) = L-alanyl-L-lysine(in)</text>
        <dbReference type="Rhea" id="RHEA:79415"/>
        <dbReference type="ChEBI" id="CHEBI:192470"/>
    </reaction>
</comment>
<name>A0AAE3TCK3_9BACT</name>
<gene>
    <name evidence="27" type="ORF">P0M35_05120</name>
</gene>
<comment type="subcellular location">
    <subcellularLocation>
        <location evidence="1">Lysosome membrane</location>
        <topology evidence="1">Multi-pass membrane protein</topology>
    </subcellularLocation>
</comment>
<comment type="catalytic activity">
    <reaction evidence="9">
        <text>L-histidyl-glycine(out) = L-histidyl-glycine(in)</text>
        <dbReference type="Rhea" id="RHEA:79395"/>
        <dbReference type="ChEBI" id="CHEBI:229957"/>
    </reaction>
</comment>
<comment type="catalytic activity">
    <reaction evidence="20">
        <text>L-lysyl-glycine(out) = L-lysyl-glycine(in)</text>
        <dbReference type="Rhea" id="RHEA:79407"/>
        <dbReference type="ChEBI" id="CHEBI:191202"/>
    </reaction>
</comment>
<dbReference type="InterPro" id="IPR052187">
    <property type="entry name" value="MFSD1"/>
</dbReference>
<comment type="subunit">
    <text evidence="24">Homodimer. Interacts with lysosomal protein GLMP (via lumenal domain); the interaction starts while both proteins are still in the endoplasmic reticulum and is required for stabilization of MFSD1 in lysosomes but has no direct effect on its targeting to lysosomes or transporter activity.</text>
</comment>
<evidence type="ECO:0000256" key="9">
    <source>
        <dbReference type="ARBA" id="ARBA00044878"/>
    </source>
</evidence>
<comment type="function">
    <text evidence="23">Lysosomal dipeptide uniporter that selectively exports lysine, arginine or histidine-containing dipeptides with a net positive charge from the lysosome lumen into the cytosol. Could play a role in a specific type of protein O-glycosylation indirectly regulating macrophages migration and tissue invasion. Also essential for liver homeostasis.</text>
</comment>
<evidence type="ECO:0000256" key="18">
    <source>
        <dbReference type="ARBA" id="ARBA00044912"/>
    </source>
</evidence>
<dbReference type="PANTHER" id="PTHR23512:SF3">
    <property type="entry name" value="MAJOR FACILITATOR SUPERFAMILY DOMAIN-CONTAINING PROTEIN 1"/>
    <property type="match status" value="1"/>
</dbReference>
<feature type="transmembrane region" description="Helical" evidence="25">
    <location>
        <begin position="53"/>
        <end position="77"/>
    </location>
</feature>
<evidence type="ECO:0000256" key="16">
    <source>
        <dbReference type="ARBA" id="ARBA00044900"/>
    </source>
</evidence>
<organism evidence="27 28">
    <name type="scientific">Stygiobacter electus</name>
    <dbReference type="NCBI Taxonomy" id="3032292"/>
    <lineage>
        <taxon>Bacteria</taxon>
        <taxon>Pseudomonadati</taxon>
        <taxon>Ignavibacteriota</taxon>
        <taxon>Ignavibacteria</taxon>
        <taxon>Ignavibacteriales</taxon>
        <taxon>Melioribacteraceae</taxon>
        <taxon>Stygiobacter</taxon>
    </lineage>
</organism>
<evidence type="ECO:0000256" key="10">
    <source>
        <dbReference type="ARBA" id="ARBA00044881"/>
    </source>
</evidence>
<keyword evidence="5 25" id="KW-1133">Transmembrane helix</keyword>
<dbReference type="AlphaFoldDB" id="A0AAE3TCK3"/>
<feature type="transmembrane region" description="Helical" evidence="25">
    <location>
        <begin position="226"/>
        <end position="245"/>
    </location>
</feature>
<accession>A0AAE3TCK3</accession>
<evidence type="ECO:0000256" key="6">
    <source>
        <dbReference type="ARBA" id="ARBA00023136"/>
    </source>
</evidence>
<evidence type="ECO:0000256" key="8">
    <source>
        <dbReference type="ARBA" id="ARBA00044876"/>
    </source>
</evidence>
<sequence>MSEENIVKPNPPFIFRWIILLVVSLAMFGNYYIYDSISPLADLLSKQLKFTDANIGLLQGIYSVPNVFMVLIGGVIIDKIGTRISTFLFTTLCLIGAAITASFNDLTMMAVGRLIFGLGAESMIVAITTVIGRWFKGKQLSFAFGLNLTLARLGSFAALNSPTWASHFYSTYKYPLLIALGAGVISIAMATIYWGMDSYAEKKYSLRPVPKQDEFRFSQIFDFSKSYWFVVLLCVTFYSGIFPFQTFAVKFFMETHGTSREMGGFLSSMLTLSAMVLTPLFGLLADYIGKRSLLMMIGSAFLIPVYLLMAYTKINLYIPMAMMGLAFSLIPAVMWPSVAIIVDESKLGTAYGLMTMIQNIGLASFNFIIGWANDFSGGYVLGMWIFSSLGFFGLLFAYLLRKSEISENGHGLEKGISNVIDTNS</sequence>
<comment type="similarity">
    <text evidence="2">Belongs to the major facilitator superfamily.</text>
</comment>
<comment type="catalytic activity">
    <reaction evidence="12">
        <text>L-lysyl-L-alpha-amino acid(out) = L-lysyl-L-alpha-amino acid(in)</text>
        <dbReference type="Rhea" id="RHEA:79387"/>
        <dbReference type="ChEBI" id="CHEBI:229965"/>
    </reaction>
</comment>
<evidence type="ECO:0000259" key="26">
    <source>
        <dbReference type="PROSITE" id="PS50850"/>
    </source>
</evidence>
<dbReference type="RefSeq" id="WP_321535287.1">
    <property type="nucleotide sequence ID" value="NZ_JARGDL010000004.1"/>
</dbReference>
<evidence type="ECO:0000256" key="14">
    <source>
        <dbReference type="ARBA" id="ARBA00044898"/>
    </source>
</evidence>
<evidence type="ECO:0000256" key="13">
    <source>
        <dbReference type="ARBA" id="ARBA00044893"/>
    </source>
</evidence>
<keyword evidence="3" id="KW-0813">Transport</keyword>
<evidence type="ECO:0000256" key="25">
    <source>
        <dbReference type="SAM" id="Phobius"/>
    </source>
</evidence>
<feature type="transmembrane region" description="Helical" evidence="25">
    <location>
        <begin position="12"/>
        <end position="33"/>
    </location>
</feature>
<comment type="catalytic activity">
    <reaction evidence="17">
        <text>L-arginyl-glycine(out) = L-arginyl-glycine(in)</text>
        <dbReference type="Rhea" id="RHEA:79391"/>
        <dbReference type="ChEBI" id="CHEBI:229955"/>
    </reaction>
</comment>
<evidence type="ECO:0000256" key="19">
    <source>
        <dbReference type="ARBA" id="ARBA00044919"/>
    </source>
</evidence>
<feature type="transmembrane region" description="Helical" evidence="25">
    <location>
        <begin position="317"/>
        <end position="342"/>
    </location>
</feature>
<evidence type="ECO:0000256" key="5">
    <source>
        <dbReference type="ARBA" id="ARBA00022989"/>
    </source>
</evidence>
<feature type="transmembrane region" description="Helical" evidence="25">
    <location>
        <begin position="292"/>
        <end position="311"/>
    </location>
</feature>
<dbReference type="PROSITE" id="PS50850">
    <property type="entry name" value="MFS"/>
    <property type="match status" value="1"/>
</dbReference>
<dbReference type="GO" id="GO:0022857">
    <property type="term" value="F:transmembrane transporter activity"/>
    <property type="evidence" value="ECO:0007669"/>
    <property type="project" value="InterPro"/>
</dbReference>
<reference evidence="27" key="1">
    <citation type="submission" date="2023-03" db="EMBL/GenBank/DDBJ databases">
        <title>Stygiobacter electus gen. nov., sp. nov., facultatively anaerobic thermotolerant bacterium of the class Ignavibacteria from a well of Yessentuki mineral water deposit.</title>
        <authorList>
            <person name="Podosokorskaya O.A."/>
            <person name="Elcheninov A.G."/>
            <person name="Petrova N.F."/>
            <person name="Zavarzina D.G."/>
            <person name="Kublanov I.V."/>
            <person name="Merkel A.Y."/>
        </authorList>
    </citation>
    <scope>NUCLEOTIDE SEQUENCE</scope>
    <source>
        <strain evidence="27">09-Me</strain>
    </source>
</reference>
<evidence type="ECO:0000256" key="24">
    <source>
        <dbReference type="ARBA" id="ARBA00046376"/>
    </source>
</evidence>
<evidence type="ECO:0000256" key="21">
    <source>
        <dbReference type="ARBA" id="ARBA00044985"/>
    </source>
</evidence>
<evidence type="ECO:0000256" key="11">
    <source>
        <dbReference type="ARBA" id="ARBA00044884"/>
    </source>
</evidence>
<comment type="catalytic activity">
    <reaction evidence="10">
        <text>L-alpha-aminoacyl-L-arginine(out) = L-alpha-aminoacyl-L-arginine(in)</text>
        <dbReference type="Rhea" id="RHEA:79367"/>
        <dbReference type="ChEBI" id="CHEBI:229968"/>
    </reaction>
</comment>
<keyword evidence="6 25" id="KW-0472">Membrane</keyword>
<evidence type="ECO:0000256" key="2">
    <source>
        <dbReference type="ARBA" id="ARBA00008335"/>
    </source>
</evidence>
<feature type="transmembrane region" description="Helical" evidence="25">
    <location>
        <begin position="142"/>
        <end position="162"/>
    </location>
</feature>
<dbReference type="Proteomes" id="UP001221302">
    <property type="component" value="Unassembled WGS sequence"/>
</dbReference>
<comment type="catalytic activity">
    <reaction evidence="8">
        <text>L-lysyl-L-alanine(out) = L-lysyl-L-alanine(in)</text>
        <dbReference type="Rhea" id="RHEA:79399"/>
        <dbReference type="ChEBI" id="CHEBI:229954"/>
    </reaction>
</comment>
<dbReference type="InterPro" id="IPR036259">
    <property type="entry name" value="MFS_trans_sf"/>
</dbReference>
<evidence type="ECO:0000256" key="15">
    <source>
        <dbReference type="ARBA" id="ARBA00044899"/>
    </source>
</evidence>
<evidence type="ECO:0000256" key="23">
    <source>
        <dbReference type="ARBA" id="ARBA00045709"/>
    </source>
</evidence>
<keyword evidence="7" id="KW-0458">Lysosome</keyword>
<evidence type="ECO:0000313" key="28">
    <source>
        <dbReference type="Proteomes" id="UP001221302"/>
    </source>
</evidence>